<feature type="non-terminal residue" evidence="1">
    <location>
        <position position="1"/>
    </location>
</feature>
<dbReference type="EMBL" id="CAJHJT010000045">
    <property type="protein sequence ID" value="CAD7008279.1"/>
    <property type="molecule type" value="Genomic_DNA"/>
</dbReference>
<accession>A0A811V875</accession>
<feature type="non-terminal residue" evidence="1">
    <location>
        <position position="117"/>
    </location>
</feature>
<evidence type="ECO:0000313" key="2">
    <source>
        <dbReference type="Proteomes" id="UP000606786"/>
    </source>
</evidence>
<comment type="caution">
    <text evidence="1">The sequence shown here is derived from an EMBL/GenBank/DDBJ whole genome shotgun (WGS) entry which is preliminary data.</text>
</comment>
<sequence length="117" mass="13009">CYLPKSKVIIILLCFHSPYISRSYYRCLPVCASINKICVGTYQEAFKWPAWRIRIGASVPLLLLVPTSAQPAFRQRLSVSDRKKSSQASSAATIVNHRSPTLTGVCWAQLVVVIKGD</sequence>
<dbReference type="AlphaFoldDB" id="A0A811V875"/>
<protein>
    <submittedName>
        <fullName evidence="1">(Mediterranean fruit fly) hypothetical protein</fullName>
    </submittedName>
</protein>
<reference evidence="1" key="1">
    <citation type="submission" date="2020-11" db="EMBL/GenBank/DDBJ databases">
        <authorList>
            <person name="Whitehead M."/>
        </authorList>
    </citation>
    <scope>NUCLEOTIDE SEQUENCE</scope>
    <source>
        <strain evidence="1">EGII</strain>
    </source>
</reference>
<evidence type="ECO:0000313" key="1">
    <source>
        <dbReference type="EMBL" id="CAD7008279.1"/>
    </source>
</evidence>
<proteinExistence type="predicted"/>
<dbReference type="Proteomes" id="UP000606786">
    <property type="component" value="Unassembled WGS sequence"/>
</dbReference>
<name>A0A811V875_CERCA</name>
<organism evidence="1 2">
    <name type="scientific">Ceratitis capitata</name>
    <name type="common">Mediterranean fruit fly</name>
    <name type="synonym">Tephritis capitata</name>
    <dbReference type="NCBI Taxonomy" id="7213"/>
    <lineage>
        <taxon>Eukaryota</taxon>
        <taxon>Metazoa</taxon>
        <taxon>Ecdysozoa</taxon>
        <taxon>Arthropoda</taxon>
        <taxon>Hexapoda</taxon>
        <taxon>Insecta</taxon>
        <taxon>Pterygota</taxon>
        <taxon>Neoptera</taxon>
        <taxon>Endopterygota</taxon>
        <taxon>Diptera</taxon>
        <taxon>Brachycera</taxon>
        <taxon>Muscomorpha</taxon>
        <taxon>Tephritoidea</taxon>
        <taxon>Tephritidae</taxon>
        <taxon>Ceratitis</taxon>
        <taxon>Ceratitis</taxon>
    </lineage>
</organism>
<keyword evidence="2" id="KW-1185">Reference proteome</keyword>
<gene>
    <name evidence="1" type="ORF">CCAP1982_LOCUS16519</name>
</gene>